<evidence type="ECO:0000256" key="5">
    <source>
        <dbReference type="ARBA" id="ARBA00022737"/>
    </source>
</evidence>
<dbReference type="PROSITE" id="PS51846">
    <property type="entry name" value="CNNM"/>
    <property type="match status" value="1"/>
</dbReference>
<gene>
    <name evidence="14" type="ORF">AUP43_10170</name>
</gene>
<dbReference type="InterPro" id="IPR016169">
    <property type="entry name" value="FAD-bd_PCMH_sub2"/>
</dbReference>
<dbReference type="SUPFAM" id="SSF56176">
    <property type="entry name" value="FAD-binding/transporter-associated domain-like"/>
    <property type="match status" value="1"/>
</dbReference>
<evidence type="ECO:0000256" key="1">
    <source>
        <dbReference type="ARBA" id="ARBA00004651"/>
    </source>
</evidence>
<keyword evidence="5" id="KW-0677">Repeat</keyword>
<feature type="transmembrane region" description="Helical" evidence="11">
    <location>
        <begin position="93"/>
        <end position="111"/>
    </location>
</feature>
<feature type="domain" description="CBS" evidence="12">
    <location>
        <begin position="277"/>
        <end position="334"/>
    </location>
</feature>
<evidence type="ECO:0000256" key="8">
    <source>
        <dbReference type="ARBA" id="ARBA00023136"/>
    </source>
</evidence>
<dbReference type="EMBL" id="LPXN01000117">
    <property type="protein sequence ID" value="KZD07274.1"/>
    <property type="molecule type" value="Genomic_DNA"/>
</dbReference>
<feature type="domain" description="CNNM transmembrane" evidence="13">
    <location>
        <begin position="1"/>
        <end position="190"/>
    </location>
</feature>
<dbReference type="Gene3D" id="3.10.580.10">
    <property type="entry name" value="CBS-domain"/>
    <property type="match status" value="1"/>
</dbReference>
<dbReference type="SUPFAM" id="SSF54631">
    <property type="entry name" value="CBS-domain pair"/>
    <property type="match status" value="1"/>
</dbReference>
<keyword evidence="7 9" id="KW-0129">CBS domain</keyword>
<evidence type="ECO:0000256" key="10">
    <source>
        <dbReference type="PROSITE-ProRule" id="PRU01193"/>
    </source>
</evidence>
<comment type="similarity">
    <text evidence="2">Belongs to the UPF0053 family. Hemolysin C subfamily.</text>
</comment>
<keyword evidence="15" id="KW-1185">Reference proteome</keyword>
<dbReference type="InterPro" id="IPR036318">
    <property type="entry name" value="FAD-bd_PCMH-like_sf"/>
</dbReference>
<keyword evidence="4 10" id="KW-0812">Transmembrane</keyword>
<evidence type="ECO:0000256" key="6">
    <source>
        <dbReference type="ARBA" id="ARBA00022989"/>
    </source>
</evidence>
<dbReference type="OrthoDB" id="9805314at2"/>
<feature type="transmembrane region" description="Helical" evidence="11">
    <location>
        <begin position="61"/>
        <end position="87"/>
    </location>
</feature>
<evidence type="ECO:0000256" key="9">
    <source>
        <dbReference type="PROSITE-ProRule" id="PRU00703"/>
    </source>
</evidence>
<dbReference type="AlphaFoldDB" id="A0A154W149"/>
<evidence type="ECO:0000256" key="7">
    <source>
        <dbReference type="ARBA" id="ARBA00023122"/>
    </source>
</evidence>
<comment type="caution">
    <text evidence="14">The sequence shown here is derived from an EMBL/GenBank/DDBJ whole genome shotgun (WGS) entry which is preliminary data.</text>
</comment>
<dbReference type="CDD" id="cd04590">
    <property type="entry name" value="CBS_pair_CorC_HlyC_assoc"/>
    <property type="match status" value="1"/>
</dbReference>
<dbReference type="GO" id="GO:0005886">
    <property type="term" value="C:plasma membrane"/>
    <property type="evidence" value="ECO:0007669"/>
    <property type="project" value="UniProtKB-SubCell"/>
</dbReference>
<name>A0A154W149_9PROT</name>
<dbReference type="InterPro" id="IPR000644">
    <property type="entry name" value="CBS_dom"/>
</dbReference>
<evidence type="ECO:0008006" key="16">
    <source>
        <dbReference type="Google" id="ProtNLM"/>
    </source>
</evidence>
<dbReference type="InterPro" id="IPR002550">
    <property type="entry name" value="CNNM"/>
</dbReference>
<accession>A0A154W149</accession>
<sequence>MTLELWLSLAGIVGLLIASAFFSGSETAFTAASRARMHQMAKKGSRSARTVNNLRAHSERLIGAILIGNNLVNILAASLTTSIMITLFGDDGVAWATLIMTAVIVVFSEVMPKTYALNNADRLALLVAQPVRLVVFVLSPISRTVQILVRGVLRVFGVRIAGDLGSDASEEELRGAIELHQGEDGEGQEERAMLHSVLDLADLEVGEIMTHRKNIVMIDAALPPAEIIDQVLNSPYTRIPLWRDEQDNIIGVLHAKALLREMRQHGGNVEGIDVAALAAQPWFIPDSTTLFDQLQAFRTRREHFALVVDEYGTLMGIVTLEDILEEIVGEISDEHDVTVVGVRPQPDGSYLVDGTVTLRDINREFNWELPDEDASTVAGLVLHESRQIPEVGQVFTFYGFRFEILRKQRHQITLLRLTPPLKGASA</sequence>
<dbReference type="InterPro" id="IPR046342">
    <property type="entry name" value="CBS_dom_sf"/>
</dbReference>
<evidence type="ECO:0000313" key="15">
    <source>
        <dbReference type="Proteomes" id="UP000076400"/>
    </source>
</evidence>
<keyword evidence="6 10" id="KW-1133">Transmembrane helix</keyword>
<keyword evidence="8 10" id="KW-0472">Membrane</keyword>
<dbReference type="FunFam" id="3.10.580.10:FF:000002">
    <property type="entry name" value="Magnesium/cobalt efflux protein CorC"/>
    <property type="match status" value="1"/>
</dbReference>
<proteinExistence type="inferred from homology"/>
<organism evidence="14 15">
    <name type="scientific">Oceanibaculum pacificum</name>
    <dbReference type="NCBI Taxonomy" id="580166"/>
    <lineage>
        <taxon>Bacteria</taxon>
        <taxon>Pseudomonadati</taxon>
        <taxon>Pseudomonadota</taxon>
        <taxon>Alphaproteobacteria</taxon>
        <taxon>Rhodospirillales</taxon>
        <taxon>Oceanibaculaceae</taxon>
        <taxon>Oceanibaculum</taxon>
    </lineage>
</organism>
<evidence type="ECO:0000256" key="4">
    <source>
        <dbReference type="ARBA" id="ARBA00022692"/>
    </source>
</evidence>
<dbReference type="Proteomes" id="UP000076400">
    <property type="component" value="Unassembled WGS sequence"/>
</dbReference>
<dbReference type="SMART" id="SM01091">
    <property type="entry name" value="CorC_HlyC"/>
    <property type="match status" value="1"/>
</dbReference>
<keyword evidence="3" id="KW-1003">Cell membrane</keyword>
<dbReference type="PANTHER" id="PTHR22777">
    <property type="entry name" value="HEMOLYSIN-RELATED"/>
    <property type="match status" value="1"/>
</dbReference>
<comment type="subcellular location">
    <subcellularLocation>
        <location evidence="1">Cell membrane</location>
        <topology evidence="1">Multi-pass membrane protein</topology>
    </subcellularLocation>
</comment>
<feature type="transmembrane region" description="Helical" evidence="11">
    <location>
        <begin position="123"/>
        <end position="141"/>
    </location>
</feature>
<dbReference type="PANTHER" id="PTHR22777:SF32">
    <property type="entry name" value="UPF0053 INNER MEMBRANE PROTEIN YFJD"/>
    <property type="match status" value="1"/>
</dbReference>
<dbReference type="Pfam" id="PF01595">
    <property type="entry name" value="CNNM"/>
    <property type="match status" value="1"/>
</dbReference>
<evidence type="ECO:0000259" key="13">
    <source>
        <dbReference type="PROSITE" id="PS51846"/>
    </source>
</evidence>
<dbReference type="InterPro" id="IPR005170">
    <property type="entry name" value="Transptr-assoc_dom"/>
</dbReference>
<feature type="transmembrane region" description="Helical" evidence="11">
    <location>
        <begin position="6"/>
        <end position="32"/>
    </location>
</feature>
<evidence type="ECO:0000313" key="14">
    <source>
        <dbReference type="EMBL" id="KZD07274.1"/>
    </source>
</evidence>
<reference evidence="14 15" key="1">
    <citation type="submission" date="2015-12" db="EMBL/GenBank/DDBJ databases">
        <title>Genome sequence of Oceanibaculum pacificum MCCC 1A02656.</title>
        <authorList>
            <person name="Lu L."/>
            <person name="Lai Q."/>
            <person name="Shao Z."/>
            <person name="Qian P."/>
        </authorList>
    </citation>
    <scope>NUCLEOTIDE SEQUENCE [LARGE SCALE GENOMIC DNA]</scope>
    <source>
        <strain evidence="14 15">MCCC 1A02656</strain>
    </source>
</reference>
<evidence type="ECO:0000259" key="12">
    <source>
        <dbReference type="PROSITE" id="PS51371"/>
    </source>
</evidence>
<dbReference type="PROSITE" id="PS51371">
    <property type="entry name" value="CBS"/>
    <property type="match status" value="2"/>
</dbReference>
<dbReference type="Pfam" id="PF00571">
    <property type="entry name" value="CBS"/>
    <property type="match status" value="2"/>
</dbReference>
<dbReference type="RefSeq" id="WP_067557121.1">
    <property type="nucleotide sequence ID" value="NZ_LPXN01000117.1"/>
</dbReference>
<evidence type="ECO:0000256" key="2">
    <source>
        <dbReference type="ARBA" id="ARBA00006446"/>
    </source>
</evidence>
<dbReference type="STRING" id="580166.AUP43_10170"/>
<evidence type="ECO:0000256" key="11">
    <source>
        <dbReference type="SAM" id="Phobius"/>
    </source>
</evidence>
<dbReference type="GO" id="GO:0050660">
    <property type="term" value="F:flavin adenine dinucleotide binding"/>
    <property type="evidence" value="ECO:0007669"/>
    <property type="project" value="InterPro"/>
</dbReference>
<dbReference type="Pfam" id="PF03471">
    <property type="entry name" value="CorC_HlyC"/>
    <property type="match status" value="1"/>
</dbReference>
<dbReference type="InterPro" id="IPR044751">
    <property type="entry name" value="Ion_transp-like_CBS"/>
</dbReference>
<evidence type="ECO:0000256" key="3">
    <source>
        <dbReference type="ARBA" id="ARBA00022475"/>
    </source>
</evidence>
<feature type="domain" description="CBS" evidence="12">
    <location>
        <begin position="209"/>
        <end position="270"/>
    </location>
</feature>
<protein>
    <recommendedName>
        <fullName evidence="16">HlyC/CorC family transporter</fullName>
    </recommendedName>
</protein>
<dbReference type="Gene3D" id="3.30.465.10">
    <property type="match status" value="1"/>
</dbReference>